<dbReference type="InterPro" id="IPR036291">
    <property type="entry name" value="NAD(P)-bd_dom_sf"/>
</dbReference>
<sequence length="307" mass="34256">MRIFITGGSGLAGSKLAEMALARGEQVYSGYAHNQPPYGKEVKFDLLDANGIRDTIERMRPDVIVHSAALTDVDRCERKKDLAYRINVEGTRTIAEAARKAGSYLVYISTDYVFDGQRGLYREEEETNPVSYYGLSKLLGEQFCLDQGCIARTCVIYGSRPASGKVNFALWLLNALKSGKEARVVTDQFITPTLNSNLAAMVLEAADRHLSGIYHLSGAARVSRYDFACELARAFDLDRRLIIPSQMSDIGWLARRPMDSSLDTAKASRTLKNGPLNLYESLQVLRDELLSGSRNRRSHENAYRKPE</sequence>
<dbReference type="Gene3D" id="3.40.50.720">
    <property type="entry name" value="NAD(P)-binding Rossmann-like Domain"/>
    <property type="match status" value="1"/>
</dbReference>
<accession>A0A0W8F9Q7</accession>
<dbReference type="InterPro" id="IPR029903">
    <property type="entry name" value="RmlD-like-bd"/>
</dbReference>
<organism evidence="2">
    <name type="scientific">hydrocarbon metagenome</name>
    <dbReference type="NCBI Taxonomy" id="938273"/>
    <lineage>
        <taxon>unclassified sequences</taxon>
        <taxon>metagenomes</taxon>
        <taxon>ecological metagenomes</taxon>
    </lineage>
</organism>
<name>A0A0W8F9Q7_9ZZZZ</name>
<dbReference type="AlphaFoldDB" id="A0A0W8F9Q7"/>
<dbReference type="CDD" id="cd05254">
    <property type="entry name" value="dTDP_HR_like_SDR_e"/>
    <property type="match status" value="1"/>
</dbReference>
<gene>
    <name evidence="2" type="ORF">ASZ90_012712</name>
</gene>
<dbReference type="SUPFAM" id="SSF51735">
    <property type="entry name" value="NAD(P)-binding Rossmann-fold domains"/>
    <property type="match status" value="1"/>
</dbReference>
<dbReference type="InterPro" id="IPR005913">
    <property type="entry name" value="dTDP_dehydrorham_reduct"/>
</dbReference>
<dbReference type="Pfam" id="PF04321">
    <property type="entry name" value="RmlD_sub_bind"/>
    <property type="match status" value="1"/>
</dbReference>
<dbReference type="EC" id="1.1.1.133" evidence="2"/>
<protein>
    <submittedName>
        <fullName evidence="2">Dtdp-4-dehydrorhamnose reductase</fullName>
        <ecNumber evidence="2">1.1.1.133</ecNumber>
    </submittedName>
</protein>
<dbReference type="PANTHER" id="PTHR10491:SF4">
    <property type="entry name" value="METHIONINE ADENOSYLTRANSFERASE 2 SUBUNIT BETA"/>
    <property type="match status" value="1"/>
</dbReference>
<dbReference type="NCBIfam" id="TIGR01214">
    <property type="entry name" value="rmlD"/>
    <property type="match status" value="1"/>
</dbReference>
<dbReference type="GO" id="GO:0048269">
    <property type="term" value="C:methionine adenosyltransferase complex"/>
    <property type="evidence" value="ECO:0007669"/>
    <property type="project" value="TreeGrafter"/>
</dbReference>
<reference evidence="2" key="1">
    <citation type="journal article" date="2015" name="Proc. Natl. Acad. Sci. U.S.A.">
        <title>Networks of energetic and metabolic interactions define dynamics in microbial communities.</title>
        <authorList>
            <person name="Embree M."/>
            <person name="Liu J.K."/>
            <person name="Al-Bassam M.M."/>
            <person name="Zengler K."/>
        </authorList>
    </citation>
    <scope>NUCLEOTIDE SEQUENCE</scope>
</reference>
<keyword evidence="2" id="KW-0560">Oxidoreductase</keyword>
<proteinExistence type="predicted"/>
<dbReference type="GO" id="GO:0006556">
    <property type="term" value="P:S-adenosylmethionine biosynthetic process"/>
    <property type="evidence" value="ECO:0007669"/>
    <property type="project" value="TreeGrafter"/>
</dbReference>
<dbReference type="GO" id="GO:0008831">
    <property type="term" value="F:dTDP-4-dehydrorhamnose reductase activity"/>
    <property type="evidence" value="ECO:0007669"/>
    <property type="project" value="UniProtKB-EC"/>
</dbReference>
<evidence type="ECO:0000313" key="2">
    <source>
        <dbReference type="EMBL" id="KUG17591.1"/>
    </source>
</evidence>
<dbReference type="EMBL" id="LNQE01001432">
    <property type="protein sequence ID" value="KUG17591.1"/>
    <property type="molecule type" value="Genomic_DNA"/>
</dbReference>
<dbReference type="PANTHER" id="PTHR10491">
    <property type="entry name" value="DTDP-4-DEHYDRORHAMNOSE REDUCTASE"/>
    <property type="match status" value="1"/>
</dbReference>
<dbReference type="GO" id="GO:0048270">
    <property type="term" value="F:methionine adenosyltransferase regulator activity"/>
    <property type="evidence" value="ECO:0007669"/>
    <property type="project" value="TreeGrafter"/>
</dbReference>
<comment type="caution">
    <text evidence="2">The sequence shown here is derived from an EMBL/GenBank/DDBJ whole genome shotgun (WGS) entry which is preliminary data.</text>
</comment>
<feature type="domain" description="RmlD-like substrate binding" evidence="1">
    <location>
        <begin position="1"/>
        <end position="278"/>
    </location>
</feature>
<evidence type="ECO:0000259" key="1">
    <source>
        <dbReference type="Pfam" id="PF04321"/>
    </source>
</evidence>